<dbReference type="AlphaFoldDB" id="A0A6C0HUG9"/>
<protein>
    <submittedName>
        <fullName evidence="1">Uncharacterized protein</fullName>
    </submittedName>
</protein>
<name>A0A6C0HUG9_9ZZZZ</name>
<proteinExistence type="predicted"/>
<reference evidence="1" key="1">
    <citation type="journal article" date="2020" name="Nature">
        <title>Giant virus diversity and host interactions through global metagenomics.</title>
        <authorList>
            <person name="Schulz F."/>
            <person name="Roux S."/>
            <person name="Paez-Espino D."/>
            <person name="Jungbluth S."/>
            <person name="Walsh D.A."/>
            <person name="Denef V.J."/>
            <person name="McMahon K.D."/>
            <person name="Konstantinidis K.T."/>
            <person name="Eloe-Fadrosh E.A."/>
            <person name="Kyrpides N.C."/>
            <person name="Woyke T."/>
        </authorList>
    </citation>
    <scope>NUCLEOTIDE SEQUENCE</scope>
    <source>
        <strain evidence="1">GVMAG-M-3300023184-177</strain>
    </source>
</reference>
<sequence>MIITLKLVGTNKETNINITSNTSIDDVSIVDIFNYLMENNLSYDEVSKLMFINNGTNISNDTNYKLTNESIIHIFINDFDIKKELLKYIFNKEDIKEEHDDNNFDDNDNDNHSNDNIIKLFSDNDFTYLLKICLTKPDLINKVSSYLLNGNITTEIKTINDNDFKYNDIYLQLVELLNKLNITKDEIEMKSVVQHFDGNLNLSLRYLITKY</sequence>
<dbReference type="EMBL" id="MN740017">
    <property type="protein sequence ID" value="QHT84388.1"/>
    <property type="molecule type" value="Genomic_DNA"/>
</dbReference>
<accession>A0A6C0HUG9</accession>
<organism evidence="1">
    <name type="scientific">viral metagenome</name>
    <dbReference type="NCBI Taxonomy" id="1070528"/>
    <lineage>
        <taxon>unclassified sequences</taxon>
        <taxon>metagenomes</taxon>
        <taxon>organismal metagenomes</taxon>
    </lineage>
</organism>
<evidence type="ECO:0000313" key="1">
    <source>
        <dbReference type="EMBL" id="QHT84388.1"/>
    </source>
</evidence>